<evidence type="ECO:0000256" key="8">
    <source>
        <dbReference type="ARBA" id="ARBA00022840"/>
    </source>
</evidence>
<dbReference type="InterPro" id="IPR023000">
    <property type="entry name" value="Shikimate_kinase_CS"/>
</dbReference>
<comment type="catalytic activity">
    <reaction evidence="10 11">
        <text>shikimate + ATP = 3-phosphoshikimate + ADP + H(+)</text>
        <dbReference type="Rhea" id="RHEA:13121"/>
        <dbReference type="ChEBI" id="CHEBI:15378"/>
        <dbReference type="ChEBI" id="CHEBI:30616"/>
        <dbReference type="ChEBI" id="CHEBI:36208"/>
        <dbReference type="ChEBI" id="CHEBI:145989"/>
        <dbReference type="ChEBI" id="CHEBI:456216"/>
        <dbReference type="EC" id="2.7.1.71"/>
    </reaction>
</comment>
<sequence>MIVSEERPIKNLVLIGFMGTGKSTVGQLLAEKLEWTFIDSDAALVSREGRSIPDIFSSDGEAYFRNAESRALADILSRNRQVVATGGGAVLREENRQLMKGQGMVVALTATAEAIIERVRQDTNRPLLQGDVEERVTSLLVERQPAYRFADVTIDTTDLSAVSIVEMIAGLIEQKPLNEA</sequence>
<dbReference type="EC" id="2.7.1.71" evidence="3 11"/>
<keyword evidence="11" id="KW-0479">Metal-binding</keyword>
<dbReference type="EMBL" id="JBHUME010000007">
    <property type="protein sequence ID" value="MFD2612870.1"/>
    <property type="molecule type" value="Genomic_DNA"/>
</dbReference>
<dbReference type="PANTHER" id="PTHR21087">
    <property type="entry name" value="SHIKIMATE KINASE"/>
    <property type="match status" value="1"/>
</dbReference>
<dbReference type="InterPro" id="IPR027417">
    <property type="entry name" value="P-loop_NTPase"/>
</dbReference>
<keyword evidence="11" id="KW-0460">Magnesium</keyword>
<name>A0ABW5PCA7_9BACL</name>
<protein>
    <recommendedName>
        <fullName evidence="3 11">Shikimate kinase</fullName>
        <shortName evidence="11">SK</shortName>
        <ecNumber evidence="3 11">2.7.1.71</ecNumber>
    </recommendedName>
</protein>
<comment type="caution">
    <text evidence="11">Lacks conserved residue(s) required for the propagation of feature annotation.</text>
</comment>
<evidence type="ECO:0000256" key="7">
    <source>
        <dbReference type="ARBA" id="ARBA00022777"/>
    </source>
</evidence>
<comment type="pathway">
    <text evidence="1 11">Metabolic intermediate biosynthesis; chorismate biosynthesis; chorismate from D-erythrose 4-phosphate and phosphoenolpyruvate: step 5/7.</text>
</comment>
<dbReference type="Gene3D" id="3.40.50.300">
    <property type="entry name" value="P-loop containing nucleotide triphosphate hydrolases"/>
    <property type="match status" value="1"/>
</dbReference>
<dbReference type="InterPro" id="IPR031322">
    <property type="entry name" value="Shikimate/glucono_kinase"/>
</dbReference>
<feature type="binding site" evidence="11">
    <location>
        <position position="23"/>
    </location>
    <ligand>
        <name>Mg(2+)</name>
        <dbReference type="ChEBI" id="CHEBI:18420"/>
    </ligand>
</feature>
<evidence type="ECO:0000256" key="1">
    <source>
        <dbReference type="ARBA" id="ARBA00004842"/>
    </source>
</evidence>
<dbReference type="Pfam" id="PF01202">
    <property type="entry name" value="SKI"/>
    <property type="match status" value="1"/>
</dbReference>
<accession>A0ABW5PCA7</accession>
<feature type="binding site" evidence="11">
    <location>
        <position position="87"/>
    </location>
    <ligand>
        <name>substrate</name>
    </ligand>
</feature>
<reference evidence="13" key="1">
    <citation type="journal article" date="2019" name="Int. J. Syst. Evol. Microbiol.">
        <title>The Global Catalogue of Microorganisms (GCM) 10K type strain sequencing project: providing services to taxonomists for standard genome sequencing and annotation.</title>
        <authorList>
            <consortium name="The Broad Institute Genomics Platform"/>
            <consortium name="The Broad Institute Genome Sequencing Center for Infectious Disease"/>
            <person name="Wu L."/>
            <person name="Ma J."/>
        </authorList>
    </citation>
    <scope>NUCLEOTIDE SEQUENCE [LARGE SCALE GENOMIC DNA]</scope>
    <source>
        <strain evidence="13">KCTC 3950</strain>
    </source>
</reference>
<evidence type="ECO:0000256" key="4">
    <source>
        <dbReference type="ARBA" id="ARBA00022605"/>
    </source>
</evidence>
<keyword evidence="5 11" id="KW-0808">Transferase</keyword>
<comment type="cofactor">
    <cofactor evidence="11">
        <name>Mg(2+)</name>
        <dbReference type="ChEBI" id="CHEBI:18420"/>
    </cofactor>
    <text evidence="11">Binds 1 Mg(2+) ion per subunit.</text>
</comment>
<keyword evidence="13" id="KW-1185">Reference proteome</keyword>
<dbReference type="InterPro" id="IPR000623">
    <property type="entry name" value="Shikimate_kinase/TSH1"/>
</dbReference>
<keyword evidence="8 11" id="KW-0067">ATP-binding</keyword>
<dbReference type="PANTHER" id="PTHR21087:SF16">
    <property type="entry name" value="SHIKIMATE KINASE 1, CHLOROPLASTIC"/>
    <property type="match status" value="1"/>
</dbReference>
<comment type="subcellular location">
    <subcellularLocation>
        <location evidence="11">Cytoplasm</location>
    </subcellularLocation>
</comment>
<keyword evidence="7 11" id="KW-0418">Kinase</keyword>
<evidence type="ECO:0000256" key="10">
    <source>
        <dbReference type="ARBA" id="ARBA00048567"/>
    </source>
</evidence>
<dbReference type="RefSeq" id="WP_377602703.1">
    <property type="nucleotide sequence ID" value="NZ_JBHUME010000007.1"/>
</dbReference>
<gene>
    <name evidence="11" type="primary">aroK</name>
    <name evidence="12" type="ORF">ACFSUF_10605</name>
</gene>
<dbReference type="PROSITE" id="PS01128">
    <property type="entry name" value="SHIKIMATE_KINASE"/>
    <property type="match status" value="1"/>
</dbReference>
<comment type="subunit">
    <text evidence="11">Monomer.</text>
</comment>
<evidence type="ECO:0000313" key="13">
    <source>
        <dbReference type="Proteomes" id="UP001597541"/>
    </source>
</evidence>
<evidence type="ECO:0000256" key="3">
    <source>
        <dbReference type="ARBA" id="ARBA00012154"/>
    </source>
</evidence>
<feature type="binding site" evidence="11">
    <location>
        <position position="65"/>
    </location>
    <ligand>
        <name>substrate</name>
    </ligand>
</feature>
<evidence type="ECO:0000256" key="9">
    <source>
        <dbReference type="ARBA" id="ARBA00023141"/>
    </source>
</evidence>
<evidence type="ECO:0000256" key="2">
    <source>
        <dbReference type="ARBA" id="ARBA00006997"/>
    </source>
</evidence>
<comment type="similarity">
    <text evidence="2 11">Belongs to the shikimate kinase family.</text>
</comment>
<dbReference type="SUPFAM" id="SSF52540">
    <property type="entry name" value="P-loop containing nucleoside triphosphate hydrolases"/>
    <property type="match status" value="1"/>
</dbReference>
<proteinExistence type="inferred from homology"/>
<keyword evidence="6 11" id="KW-0547">Nucleotide-binding</keyword>
<evidence type="ECO:0000256" key="11">
    <source>
        <dbReference type="HAMAP-Rule" id="MF_00109"/>
    </source>
</evidence>
<dbReference type="Proteomes" id="UP001597541">
    <property type="component" value="Unassembled WGS sequence"/>
</dbReference>
<dbReference type="GO" id="GO:0016301">
    <property type="term" value="F:kinase activity"/>
    <property type="evidence" value="ECO:0007669"/>
    <property type="project" value="UniProtKB-KW"/>
</dbReference>
<keyword evidence="11" id="KW-0963">Cytoplasm</keyword>
<feature type="binding site" evidence="11">
    <location>
        <position position="41"/>
    </location>
    <ligand>
        <name>substrate</name>
    </ligand>
</feature>
<comment type="function">
    <text evidence="11">Catalyzes the specific phosphorylation of the 3-hydroxyl group of shikimic acid using ATP as a cosubstrate.</text>
</comment>
<feature type="binding site" evidence="11">
    <location>
        <position position="143"/>
    </location>
    <ligand>
        <name>substrate</name>
    </ligand>
</feature>
<evidence type="ECO:0000313" key="12">
    <source>
        <dbReference type="EMBL" id="MFD2612870.1"/>
    </source>
</evidence>
<evidence type="ECO:0000256" key="5">
    <source>
        <dbReference type="ARBA" id="ARBA00022679"/>
    </source>
</evidence>
<keyword evidence="9 11" id="KW-0057">Aromatic amino acid biosynthesis</keyword>
<evidence type="ECO:0000256" key="6">
    <source>
        <dbReference type="ARBA" id="ARBA00022741"/>
    </source>
</evidence>
<feature type="binding site" evidence="11">
    <location>
        <begin position="19"/>
        <end position="24"/>
    </location>
    <ligand>
        <name>ATP</name>
        <dbReference type="ChEBI" id="CHEBI:30616"/>
    </ligand>
</feature>
<dbReference type="CDD" id="cd00464">
    <property type="entry name" value="SK"/>
    <property type="match status" value="1"/>
</dbReference>
<keyword evidence="4 11" id="KW-0028">Amino-acid biosynthesis</keyword>
<dbReference type="PRINTS" id="PR01100">
    <property type="entry name" value="SHIKIMTKNASE"/>
</dbReference>
<organism evidence="12 13">
    <name type="scientific">Paenibacillus gansuensis</name>
    <dbReference type="NCBI Taxonomy" id="306542"/>
    <lineage>
        <taxon>Bacteria</taxon>
        <taxon>Bacillati</taxon>
        <taxon>Bacillota</taxon>
        <taxon>Bacilli</taxon>
        <taxon>Bacillales</taxon>
        <taxon>Paenibacillaceae</taxon>
        <taxon>Paenibacillus</taxon>
    </lineage>
</organism>
<dbReference type="HAMAP" id="MF_00109">
    <property type="entry name" value="Shikimate_kinase"/>
    <property type="match status" value="1"/>
</dbReference>
<feature type="binding site" evidence="11">
    <location>
        <position position="125"/>
    </location>
    <ligand>
        <name>ATP</name>
        <dbReference type="ChEBI" id="CHEBI:30616"/>
    </ligand>
</feature>
<comment type="caution">
    <text evidence="12">The sequence shown here is derived from an EMBL/GenBank/DDBJ whole genome shotgun (WGS) entry which is preliminary data.</text>
</comment>